<protein>
    <submittedName>
        <fullName evidence="1">Uncharacterized protein</fullName>
    </submittedName>
</protein>
<accession>A0A4Y2I5S8</accession>
<proteinExistence type="predicted"/>
<name>A0A4Y2I5S8_ARAVE</name>
<dbReference type="EMBL" id="BGPR01002387">
    <property type="protein sequence ID" value="GBM72589.1"/>
    <property type="molecule type" value="Genomic_DNA"/>
</dbReference>
<gene>
    <name evidence="1" type="ORF">AVEN_236046_1</name>
</gene>
<organism evidence="1 2">
    <name type="scientific">Araneus ventricosus</name>
    <name type="common">Orbweaver spider</name>
    <name type="synonym">Epeira ventricosa</name>
    <dbReference type="NCBI Taxonomy" id="182803"/>
    <lineage>
        <taxon>Eukaryota</taxon>
        <taxon>Metazoa</taxon>
        <taxon>Ecdysozoa</taxon>
        <taxon>Arthropoda</taxon>
        <taxon>Chelicerata</taxon>
        <taxon>Arachnida</taxon>
        <taxon>Araneae</taxon>
        <taxon>Araneomorphae</taxon>
        <taxon>Entelegynae</taxon>
        <taxon>Araneoidea</taxon>
        <taxon>Araneidae</taxon>
        <taxon>Araneus</taxon>
    </lineage>
</organism>
<reference evidence="1 2" key="1">
    <citation type="journal article" date="2019" name="Sci. Rep.">
        <title>Orb-weaving spider Araneus ventricosus genome elucidates the spidroin gene catalogue.</title>
        <authorList>
            <person name="Kono N."/>
            <person name="Nakamura H."/>
            <person name="Ohtoshi R."/>
            <person name="Moran D.A.P."/>
            <person name="Shinohara A."/>
            <person name="Yoshida Y."/>
            <person name="Fujiwara M."/>
            <person name="Mori M."/>
            <person name="Tomita M."/>
            <person name="Arakawa K."/>
        </authorList>
    </citation>
    <scope>NUCLEOTIDE SEQUENCE [LARGE SCALE GENOMIC DNA]</scope>
</reference>
<evidence type="ECO:0000313" key="2">
    <source>
        <dbReference type="Proteomes" id="UP000499080"/>
    </source>
</evidence>
<sequence length="155" mass="18107">MTPQLVNKRLSPTHIFSLPDHEYIPNTCREPLIKLIVESINVHPFNVSQELEQVNPEKLLNWNQDAETNLPAVIHTGCCWKTRVKSSFQPREMEKIHCSERLLQWTLSGAERLENARHDDYADNAKSLADDMSLERKQKHIGSFERIRFFCRPRG</sequence>
<dbReference type="Proteomes" id="UP000499080">
    <property type="component" value="Unassembled WGS sequence"/>
</dbReference>
<dbReference type="AlphaFoldDB" id="A0A4Y2I5S8"/>
<evidence type="ECO:0000313" key="1">
    <source>
        <dbReference type="EMBL" id="GBM72589.1"/>
    </source>
</evidence>
<comment type="caution">
    <text evidence="1">The sequence shown here is derived from an EMBL/GenBank/DDBJ whole genome shotgun (WGS) entry which is preliminary data.</text>
</comment>
<keyword evidence="2" id="KW-1185">Reference proteome</keyword>